<evidence type="ECO:0000313" key="2">
    <source>
        <dbReference type="Proteomes" id="UP000199060"/>
    </source>
</evidence>
<reference evidence="2" key="1">
    <citation type="submission" date="2016-10" db="EMBL/GenBank/DDBJ databases">
        <authorList>
            <person name="Varghese N."/>
            <person name="Submissions S."/>
        </authorList>
    </citation>
    <scope>NUCLEOTIDE SEQUENCE [LARGE SCALE GENOMIC DNA]</scope>
    <source>
        <strain evidence="2">DSM 23095</strain>
    </source>
</reference>
<dbReference type="SUPFAM" id="SSF51338">
    <property type="entry name" value="Composite domain of metallo-dependent hydrolases"/>
    <property type="match status" value="1"/>
</dbReference>
<dbReference type="InterPro" id="IPR011059">
    <property type="entry name" value="Metal-dep_hydrolase_composite"/>
</dbReference>
<proteinExistence type="predicted"/>
<protein>
    <recommendedName>
        <fullName evidence="3">Amidohydrolase</fullName>
    </recommendedName>
</protein>
<dbReference type="Gene3D" id="2.30.40.10">
    <property type="entry name" value="Urease, subunit C, domain 1"/>
    <property type="match status" value="1"/>
</dbReference>
<organism evidence="1 2">
    <name type="scientific">Algoriphagus faecimaris</name>
    <dbReference type="NCBI Taxonomy" id="686796"/>
    <lineage>
        <taxon>Bacteria</taxon>
        <taxon>Pseudomonadati</taxon>
        <taxon>Bacteroidota</taxon>
        <taxon>Cytophagia</taxon>
        <taxon>Cytophagales</taxon>
        <taxon>Cyclobacteriaceae</taxon>
        <taxon>Algoriphagus</taxon>
    </lineage>
</organism>
<dbReference type="STRING" id="686796.SAMN04488104_1003108"/>
<dbReference type="GO" id="GO:0016810">
    <property type="term" value="F:hydrolase activity, acting on carbon-nitrogen (but not peptide) bonds"/>
    <property type="evidence" value="ECO:0007669"/>
    <property type="project" value="InterPro"/>
</dbReference>
<gene>
    <name evidence="1" type="ORF">SAMN04488104_1003108</name>
</gene>
<sequence>MLPQVIFNYISPSKKSSPIKKTALLTLGIYLTLSGFAQKTYIQASKLVDIIAVVGDPSKDIEVMKSVIFVMKEGKVYKAEN</sequence>
<evidence type="ECO:0000313" key="1">
    <source>
        <dbReference type="EMBL" id="SDC66554.1"/>
    </source>
</evidence>
<dbReference type="EMBL" id="FNAC01000003">
    <property type="protein sequence ID" value="SDC66554.1"/>
    <property type="molecule type" value="Genomic_DNA"/>
</dbReference>
<evidence type="ECO:0008006" key="3">
    <source>
        <dbReference type="Google" id="ProtNLM"/>
    </source>
</evidence>
<dbReference type="AlphaFoldDB" id="A0A1G6NGJ6"/>
<dbReference type="Proteomes" id="UP000199060">
    <property type="component" value="Unassembled WGS sequence"/>
</dbReference>
<keyword evidence="2" id="KW-1185">Reference proteome</keyword>
<name>A0A1G6NGJ6_9BACT</name>
<accession>A0A1G6NGJ6</accession>